<evidence type="ECO:0000256" key="8">
    <source>
        <dbReference type="ARBA" id="ARBA00022989"/>
    </source>
</evidence>
<evidence type="ECO:0000256" key="2">
    <source>
        <dbReference type="ARBA" id="ARBA00006666"/>
    </source>
</evidence>
<dbReference type="OrthoDB" id="297496at2759"/>
<feature type="transmembrane region" description="Helical" evidence="14">
    <location>
        <begin position="166"/>
        <end position="187"/>
    </location>
</feature>
<dbReference type="GO" id="GO:0005886">
    <property type="term" value="C:plasma membrane"/>
    <property type="evidence" value="ECO:0007669"/>
    <property type="project" value="TreeGrafter"/>
</dbReference>
<evidence type="ECO:0000256" key="12">
    <source>
        <dbReference type="RuleBase" id="RU003857"/>
    </source>
</evidence>
<gene>
    <name evidence="16" type="primary">KCNK10</name>
    <name evidence="16" type="ORF">BLAG_LOCUS17467</name>
</gene>
<dbReference type="GO" id="GO:0022841">
    <property type="term" value="F:potassium ion leak channel activity"/>
    <property type="evidence" value="ECO:0007669"/>
    <property type="project" value="TreeGrafter"/>
</dbReference>
<keyword evidence="6" id="KW-0631">Potassium channel</keyword>
<evidence type="ECO:0000256" key="9">
    <source>
        <dbReference type="ARBA" id="ARBA00023065"/>
    </source>
</evidence>
<feature type="region of interest" description="Disordered" evidence="13">
    <location>
        <begin position="359"/>
        <end position="380"/>
    </location>
</feature>
<evidence type="ECO:0000256" key="10">
    <source>
        <dbReference type="ARBA" id="ARBA00023136"/>
    </source>
</evidence>
<feature type="transmembrane region" description="Helical" evidence="14">
    <location>
        <begin position="199"/>
        <end position="224"/>
    </location>
</feature>
<dbReference type="AlphaFoldDB" id="A0A8J9ZUJ3"/>
<keyword evidence="9 12" id="KW-0406">Ion transport</keyword>
<dbReference type="PRINTS" id="PR01333">
    <property type="entry name" value="2POREKCHANEL"/>
</dbReference>
<dbReference type="Pfam" id="PF07885">
    <property type="entry name" value="Ion_trans_2"/>
    <property type="match status" value="2"/>
</dbReference>
<evidence type="ECO:0000259" key="15">
    <source>
        <dbReference type="Pfam" id="PF07885"/>
    </source>
</evidence>
<feature type="transmembrane region" description="Helical" evidence="14">
    <location>
        <begin position="6"/>
        <end position="27"/>
    </location>
</feature>
<organism evidence="16 17">
    <name type="scientific">Branchiostoma lanceolatum</name>
    <name type="common">Common lancelet</name>
    <name type="synonym">Amphioxus lanceolatum</name>
    <dbReference type="NCBI Taxonomy" id="7740"/>
    <lineage>
        <taxon>Eukaryota</taxon>
        <taxon>Metazoa</taxon>
        <taxon>Chordata</taxon>
        <taxon>Cephalochordata</taxon>
        <taxon>Leptocardii</taxon>
        <taxon>Amphioxiformes</taxon>
        <taxon>Branchiostomatidae</taxon>
        <taxon>Branchiostoma</taxon>
    </lineage>
</organism>
<dbReference type="EMBL" id="OV696689">
    <property type="protein sequence ID" value="CAH1262402.1"/>
    <property type="molecule type" value="Genomic_DNA"/>
</dbReference>
<evidence type="ECO:0000256" key="4">
    <source>
        <dbReference type="ARBA" id="ARBA00022538"/>
    </source>
</evidence>
<dbReference type="GO" id="GO:0015271">
    <property type="term" value="F:outward rectifier potassium channel activity"/>
    <property type="evidence" value="ECO:0007669"/>
    <property type="project" value="TreeGrafter"/>
</dbReference>
<feature type="transmembrane region" description="Helical" evidence="14">
    <location>
        <begin position="277"/>
        <end position="295"/>
    </location>
</feature>
<feature type="transmembrane region" description="Helical" evidence="14">
    <location>
        <begin position="307"/>
        <end position="326"/>
    </location>
</feature>
<evidence type="ECO:0000256" key="13">
    <source>
        <dbReference type="SAM" id="MobiDB-lite"/>
    </source>
</evidence>
<keyword evidence="4" id="KW-0633">Potassium transport</keyword>
<comment type="similarity">
    <text evidence="2 12">Belongs to the two pore domain potassium channel (TC 1.A.1.8) family.</text>
</comment>
<dbReference type="InterPro" id="IPR003092">
    <property type="entry name" value="2pore_dom_K_chnl_TASK"/>
</dbReference>
<evidence type="ECO:0000313" key="16">
    <source>
        <dbReference type="EMBL" id="CAH1262402.1"/>
    </source>
</evidence>
<keyword evidence="17" id="KW-1185">Reference proteome</keyword>
<proteinExistence type="inferred from homology"/>
<reference evidence="16" key="1">
    <citation type="submission" date="2022-01" db="EMBL/GenBank/DDBJ databases">
        <authorList>
            <person name="Braso-Vives M."/>
        </authorList>
    </citation>
    <scope>NUCLEOTIDE SEQUENCE</scope>
</reference>
<dbReference type="PRINTS" id="PR01095">
    <property type="entry name" value="TASKCHANNEL"/>
</dbReference>
<dbReference type="InterPro" id="IPR013099">
    <property type="entry name" value="K_chnl_dom"/>
</dbReference>
<dbReference type="Proteomes" id="UP000838412">
    <property type="component" value="Chromosome 4"/>
</dbReference>
<keyword evidence="11 12" id="KW-0407">Ion channel</keyword>
<feature type="transmembrane region" description="Helical" evidence="14">
    <location>
        <begin position="245"/>
        <end position="265"/>
    </location>
</feature>
<keyword evidence="10 14" id="KW-0472">Membrane</keyword>
<keyword evidence="3 12" id="KW-0813">Transport</keyword>
<evidence type="ECO:0000256" key="5">
    <source>
        <dbReference type="ARBA" id="ARBA00022692"/>
    </source>
</evidence>
<dbReference type="PANTHER" id="PTHR11003">
    <property type="entry name" value="POTASSIUM CHANNEL, SUBFAMILY K"/>
    <property type="match status" value="1"/>
</dbReference>
<evidence type="ECO:0000256" key="7">
    <source>
        <dbReference type="ARBA" id="ARBA00022958"/>
    </source>
</evidence>
<evidence type="ECO:0000256" key="3">
    <source>
        <dbReference type="ARBA" id="ARBA00022448"/>
    </source>
</evidence>
<comment type="subcellular location">
    <subcellularLocation>
        <location evidence="1">Membrane</location>
        <topology evidence="1">Multi-pass membrane protein</topology>
    </subcellularLocation>
</comment>
<dbReference type="Gene3D" id="1.10.287.70">
    <property type="match status" value="1"/>
</dbReference>
<protein>
    <submittedName>
        <fullName evidence="16">KCNK10 protein</fullName>
    </submittedName>
</protein>
<evidence type="ECO:0000256" key="14">
    <source>
        <dbReference type="SAM" id="Phobius"/>
    </source>
</evidence>
<feature type="domain" description="Potassium channel" evidence="15">
    <location>
        <begin position="163"/>
        <end position="220"/>
    </location>
</feature>
<dbReference type="SUPFAM" id="SSF81324">
    <property type="entry name" value="Voltage-gated potassium channels"/>
    <property type="match status" value="2"/>
</dbReference>
<keyword evidence="5 12" id="KW-0812">Transmembrane</keyword>
<sequence>MRNLWLFGLVLAFVFYVLVGGAVFHHLEYAEEEKIRKEVFKMHKDVDDMKRNTTEGMENACLLPTSTQRLVNSKVGSKIDDVCEKEGASCISVQSLPNILKGIILRRLTAQVANLTADKDCIEDDDIPVLIMSRRQFERHIREAYVAGQRGMDPMSTDTNSSPPQWSFSSAVGFSLTVVTTIGYGHIAPSTVGGMAFCVVYALIGIPLYLVILDGVGTLLGKMVRRIAQKAHVSHKWSANRVKQIAWAITFAIGLCLFYLLPAFIVSSTEDWTYTESLYYMFISLSTIGFGDYVVGKQMGRQYGSAYKALMFIWITCGLVFLAMVFDLMKRGIESIDSNEQDAKDSGACEDQEMASMETLSDQAGVDAQRKGQFRPTTVA</sequence>
<accession>A0A8J9ZUJ3</accession>
<evidence type="ECO:0000256" key="6">
    <source>
        <dbReference type="ARBA" id="ARBA00022826"/>
    </source>
</evidence>
<evidence type="ECO:0000256" key="11">
    <source>
        <dbReference type="ARBA" id="ARBA00023303"/>
    </source>
</evidence>
<evidence type="ECO:0000256" key="1">
    <source>
        <dbReference type="ARBA" id="ARBA00004141"/>
    </source>
</evidence>
<name>A0A8J9ZUJ3_BRALA</name>
<dbReference type="PANTHER" id="PTHR11003:SF330">
    <property type="entry name" value="POTASSIUM CHANNEL DOMAIN-CONTAINING PROTEIN"/>
    <property type="match status" value="1"/>
</dbReference>
<dbReference type="GO" id="GO:0030322">
    <property type="term" value="P:stabilization of membrane potential"/>
    <property type="evidence" value="ECO:0007669"/>
    <property type="project" value="TreeGrafter"/>
</dbReference>
<keyword evidence="7" id="KW-0630">Potassium</keyword>
<dbReference type="InterPro" id="IPR003280">
    <property type="entry name" value="2pore_dom_K_chnl"/>
</dbReference>
<dbReference type="FunFam" id="1.10.287.70:FF:000383">
    <property type="entry name" value="Uncharacterized protein"/>
    <property type="match status" value="1"/>
</dbReference>
<keyword evidence="8 14" id="KW-1133">Transmembrane helix</keyword>
<feature type="domain" description="Potassium channel" evidence="15">
    <location>
        <begin position="255"/>
        <end position="329"/>
    </location>
</feature>
<evidence type="ECO:0000313" key="17">
    <source>
        <dbReference type="Proteomes" id="UP000838412"/>
    </source>
</evidence>